<organism evidence="1">
    <name type="scientific">Oppiella nova</name>
    <dbReference type="NCBI Taxonomy" id="334625"/>
    <lineage>
        <taxon>Eukaryota</taxon>
        <taxon>Metazoa</taxon>
        <taxon>Ecdysozoa</taxon>
        <taxon>Arthropoda</taxon>
        <taxon>Chelicerata</taxon>
        <taxon>Arachnida</taxon>
        <taxon>Acari</taxon>
        <taxon>Acariformes</taxon>
        <taxon>Sarcoptiformes</taxon>
        <taxon>Oribatida</taxon>
        <taxon>Brachypylina</taxon>
        <taxon>Oppioidea</taxon>
        <taxon>Oppiidae</taxon>
        <taxon>Oppiella</taxon>
    </lineage>
</organism>
<dbReference type="EMBL" id="CAJPVJ010024600">
    <property type="protein sequence ID" value="CAG2178812.1"/>
    <property type="molecule type" value="Genomic_DNA"/>
</dbReference>
<dbReference type="Pfam" id="PF00560">
    <property type="entry name" value="LRR_1"/>
    <property type="match status" value="1"/>
</dbReference>
<dbReference type="Proteomes" id="UP000728032">
    <property type="component" value="Unassembled WGS sequence"/>
</dbReference>
<dbReference type="SUPFAM" id="SSF52047">
    <property type="entry name" value="RNI-like"/>
    <property type="match status" value="1"/>
</dbReference>
<dbReference type="Pfam" id="PF13516">
    <property type="entry name" value="LRR_6"/>
    <property type="match status" value="1"/>
</dbReference>
<dbReference type="AlphaFoldDB" id="A0A7R9QYB2"/>
<proteinExistence type="predicted"/>
<keyword evidence="2" id="KW-1185">Reference proteome</keyword>
<protein>
    <submittedName>
        <fullName evidence="1">Uncharacterized protein</fullName>
    </submittedName>
</protein>
<evidence type="ECO:0000313" key="2">
    <source>
        <dbReference type="Proteomes" id="UP000728032"/>
    </source>
</evidence>
<dbReference type="InterPro" id="IPR032675">
    <property type="entry name" value="LRR_dom_sf"/>
</dbReference>
<reference evidence="1" key="1">
    <citation type="submission" date="2020-11" db="EMBL/GenBank/DDBJ databases">
        <authorList>
            <person name="Tran Van P."/>
        </authorList>
    </citation>
    <scope>NUCLEOTIDE SEQUENCE</scope>
</reference>
<dbReference type="EMBL" id="OC939425">
    <property type="protein sequence ID" value="CAD7661676.1"/>
    <property type="molecule type" value="Genomic_DNA"/>
</dbReference>
<dbReference type="InterPro" id="IPR001611">
    <property type="entry name" value="Leu-rich_rpt"/>
</dbReference>
<dbReference type="Gene3D" id="3.80.10.10">
    <property type="entry name" value="Ribonuclease Inhibitor"/>
    <property type="match status" value="1"/>
</dbReference>
<sequence>MPNIYDARYRVTVVDASNVKLRYEAFDNFCLLDSLQELNLSKNKLIDDFVCDKMGRLFRNSKTLTVLDLSDNPLITHRGVETLHRIRSLRKLIITGTKAAKYPFIDLLVILFNDVNPNCEIII</sequence>
<dbReference type="OrthoDB" id="1708588at2759"/>
<gene>
    <name evidence="1" type="ORF">ONB1V03_LOCUS18236</name>
</gene>
<evidence type="ECO:0000313" key="1">
    <source>
        <dbReference type="EMBL" id="CAD7661676.1"/>
    </source>
</evidence>
<accession>A0A7R9QYB2</accession>
<name>A0A7R9QYB2_9ACAR</name>